<protein>
    <submittedName>
        <fullName evidence="1">Toxin-antitoxin system HicB family antitoxin</fullName>
    </submittedName>
</protein>
<accession>A0AB39FRJ6</accession>
<dbReference type="AlphaFoldDB" id="A0AB39FRJ6"/>
<proteinExistence type="predicted"/>
<sequence>MLRVSPAIHEAATLAAAAHGKSLNQWVSKVLHDTLDTHAPDRRLMPQPEPVQHRIQRAVIQREARLGAHHGLGPVGH</sequence>
<dbReference type="EMBL" id="CP158267">
    <property type="protein sequence ID" value="XDJ81250.1"/>
    <property type="molecule type" value="Genomic_DNA"/>
</dbReference>
<reference evidence="1" key="1">
    <citation type="submission" date="2024-05" db="EMBL/GenBank/DDBJ databases">
        <authorList>
            <person name="Luo Y.-C."/>
            <person name="Nicholds J."/>
            <person name="Mortimer T."/>
            <person name="Maboni G."/>
        </authorList>
    </citation>
    <scope>NUCLEOTIDE SEQUENCE</scope>
    <source>
        <strain evidence="1">141555</strain>
    </source>
</reference>
<organism evidence="1">
    <name type="scientific">Castellaniella ginsengisoli</name>
    <dbReference type="NCBI Taxonomy" id="546114"/>
    <lineage>
        <taxon>Bacteria</taxon>
        <taxon>Pseudomonadati</taxon>
        <taxon>Pseudomonadota</taxon>
        <taxon>Betaproteobacteria</taxon>
        <taxon>Burkholderiales</taxon>
        <taxon>Alcaligenaceae</taxon>
        <taxon>Castellaniella</taxon>
    </lineage>
</organism>
<evidence type="ECO:0000313" key="1">
    <source>
        <dbReference type="EMBL" id="XDJ81250.1"/>
    </source>
</evidence>
<dbReference type="Pfam" id="PF05534">
    <property type="entry name" value="HicB"/>
    <property type="match status" value="1"/>
</dbReference>
<name>A0AB39FRJ6_9BURK</name>
<gene>
    <name evidence="1" type="ORF">ABRZ07_01815</name>
</gene>
<dbReference type="RefSeq" id="WP_368649453.1">
    <property type="nucleotide sequence ID" value="NZ_CP158267.1"/>
</dbReference>
<dbReference type="InterPro" id="IPR010985">
    <property type="entry name" value="Ribbon_hlx_hlx"/>
</dbReference>
<dbReference type="GO" id="GO:0006355">
    <property type="term" value="P:regulation of DNA-templated transcription"/>
    <property type="evidence" value="ECO:0007669"/>
    <property type="project" value="InterPro"/>
</dbReference>
<dbReference type="InterPro" id="IPR008651">
    <property type="entry name" value="Uncharacterised_HicB"/>
</dbReference>
<dbReference type="SUPFAM" id="SSF47598">
    <property type="entry name" value="Ribbon-helix-helix"/>
    <property type="match status" value="1"/>
</dbReference>